<dbReference type="EMBL" id="WVUD01000132">
    <property type="protein sequence ID" value="MYL85445.1"/>
    <property type="molecule type" value="Genomic_DNA"/>
</dbReference>
<comment type="caution">
    <text evidence="1">The sequence shown here is derived from an EMBL/GenBank/DDBJ whole genome shotgun (WGS) entry which is preliminary data.</text>
</comment>
<dbReference type="OrthoDB" id="9798249at2"/>
<feature type="non-terminal residue" evidence="1">
    <location>
        <position position="193"/>
    </location>
</feature>
<name>A0A7C9INV9_9BACT</name>
<gene>
    <name evidence="1" type="ORF">GTA51_20430</name>
</gene>
<proteinExistence type="predicted"/>
<dbReference type="RefSeq" id="WP_160964313.1">
    <property type="nucleotide sequence ID" value="NZ_WVUD01000132.1"/>
</dbReference>
<organism evidence="1 2">
    <name type="scientific">Solidesulfovibrio aerotolerans</name>
    <dbReference type="NCBI Taxonomy" id="295255"/>
    <lineage>
        <taxon>Bacteria</taxon>
        <taxon>Pseudomonadati</taxon>
        <taxon>Thermodesulfobacteriota</taxon>
        <taxon>Desulfovibrionia</taxon>
        <taxon>Desulfovibrionales</taxon>
        <taxon>Desulfovibrionaceae</taxon>
        <taxon>Solidesulfovibrio</taxon>
    </lineage>
</organism>
<reference evidence="1 2" key="1">
    <citation type="submission" date="2020-01" db="EMBL/GenBank/DDBJ databases">
        <title>Genome sequence of Desulfovibrio aerotolerans DSM 16695(T).</title>
        <authorList>
            <person name="Karnachuk O."/>
            <person name="Avakyan M."/>
            <person name="Mardanov A."/>
            <person name="Kadnikov V."/>
            <person name="Ravin N."/>
        </authorList>
    </citation>
    <scope>NUCLEOTIDE SEQUENCE [LARGE SCALE GENOMIC DNA]</scope>
    <source>
        <strain evidence="1 2">DSM 16695</strain>
    </source>
</reference>
<keyword evidence="2" id="KW-1185">Reference proteome</keyword>
<accession>A0A7C9INV9</accession>
<feature type="non-terminal residue" evidence="1">
    <location>
        <position position="1"/>
    </location>
</feature>
<sequence length="193" mass="21755">GSGENFLESTLRYSKKSGVDISRVQSFDANRDMTCRLAYCVFATIAYNFIHKNSALKADRFAFTLYPGGGFLLNEALSDEKLRSIFADNRFARVITTQAPTYRYLIENGLCDPGKIKHIYGGIIPFCYDKDGLDRAVGSRRDDRRQLNICFMAQRYSPTGIEKGYDVFAAIVRALGNRQDIAFHVVGGFDRET</sequence>
<protein>
    <submittedName>
        <fullName evidence="1">Uncharacterized protein</fullName>
    </submittedName>
</protein>
<dbReference type="Proteomes" id="UP000482487">
    <property type="component" value="Unassembled WGS sequence"/>
</dbReference>
<evidence type="ECO:0000313" key="1">
    <source>
        <dbReference type="EMBL" id="MYL85445.1"/>
    </source>
</evidence>
<evidence type="ECO:0000313" key="2">
    <source>
        <dbReference type="Proteomes" id="UP000482487"/>
    </source>
</evidence>
<dbReference type="AlphaFoldDB" id="A0A7C9INV9"/>